<keyword evidence="1" id="KW-0479">Metal-binding</keyword>
<dbReference type="Pfam" id="PF00491">
    <property type="entry name" value="Arginase"/>
    <property type="match status" value="1"/>
</dbReference>
<dbReference type="CDD" id="cd09999">
    <property type="entry name" value="Arginase-like_1"/>
    <property type="match status" value="1"/>
</dbReference>
<evidence type="ECO:0000313" key="5">
    <source>
        <dbReference type="EMBL" id="MCP2170500.1"/>
    </source>
</evidence>
<proteinExistence type="inferred from homology"/>
<dbReference type="InterPro" id="IPR023696">
    <property type="entry name" value="Ureohydrolase_dom_sf"/>
</dbReference>
<protein>
    <submittedName>
        <fullName evidence="5">Arginase</fullName>
    </submittedName>
</protein>
<evidence type="ECO:0000256" key="4">
    <source>
        <dbReference type="PROSITE-ProRule" id="PRU00742"/>
    </source>
</evidence>
<dbReference type="GO" id="GO:0004053">
    <property type="term" value="F:arginase activity"/>
    <property type="evidence" value="ECO:0007669"/>
    <property type="project" value="TreeGrafter"/>
</dbReference>
<keyword evidence="2" id="KW-0378">Hydrolase</keyword>
<dbReference type="SUPFAM" id="SSF52768">
    <property type="entry name" value="Arginase/deacetylase"/>
    <property type="match status" value="1"/>
</dbReference>
<evidence type="ECO:0000256" key="1">
    <source>
        <dbReference type="ARBA" id="ARBA00022723"/>
    </source>
</evidence>
<dbReference type="InterPro" id="IPR006035">
    <property type="entry name" value="Ureohydrolase"/>
</dbReference>
<evidence type="ECO:0000256" key="2">
    <source>
        <dbReference type="ARBA" id="ARBA00022801"/>
    </source>
</evidence>
<evidence type="ECO:0000313" key="6">
    <source>
        <dbReference type="Proteomes" id="UP001206128"/>
    </source>
</evidence>
<name>A0AAE3GM13_9PSEU</name>
<dbReference type="PANTHER" id="PTHR43782">
    <property type="entry name" value="ARGINASE"/>
    <property type="match status" value="1"/>
</dbReference>
<accession>A0AAE3GM13</accession>
<dbReference type="RefSeq" id="WP_253780940.1">
    <property type="nucleotide sequence ID" value="NZ_JAMTCK010000043.1"/>
</dbReference>
<keyword evidence="6" id="KW-1185">Reference proteome</keyword>
<dbReference type="GO" id="GO:0005829">
    <property type="term" value="C:cytosol"/>
    <property type="evidence" value="ECO:0007669"/>
    <property type="project" value="TreeGrafter"/>
</dbReference>
<dbReference type="Gene3D" id="3.40.800.10">
    <property type="entry name" value="Ureohydrolase domain"/>
    <property type="match status" value="1"/>
</dbReference>
<dbReference type="AlphaFoldDB" id="A0AAE3GM13"/>
<dbReference type="GO" id="GO:0030145">
    <property type="term" value="F:manganese ion binding"/>
    <property type="evidence" value="ECO:0007669"/>
    <property type="project" value="TreeGrafter"/>
</dbReference>
<comment type="caution">
    <text evidence="5">The sequence shown here is derived from an EMBL/GenBank/DDBJ whole genome shotgun (WGS) entry which is preliminary data.</text>
</comment>
<dbReference type="PROSITE" id="PS51409">
    <property type="entry name" value="ARGINASE_2"/>
    <property type="match status" value="1"/>
</dbReference>
<dbReference type="EMBL" id="JAMTCK010000043">
    <property type="protein sequence ID" value="MCP2170500.1"/>
    <property type="molecule type" value="Genomic_DNA"/>
</dbReference>
<evidence type="ECO:0000256" key="3">
    <source>
        <dbReference type="ARBA" id="ARBA00023211"/>
    </source>
</evidence>
<sequence length="281" mass="29789">MEIHAVPQRQGAVVHRSTSLPAGCLALADLAARLLGVPVRRVPVRAASSPTTSFVANRQVLLDNRQIQLSALRAAQRPVLTIGGDCGVETVVLGEARRRFGPALGVAWFDAHADLNIPATSPSFAFHGMALRAALGEGDRDFVVDPAVDPRNVVLVGTRSFDPAEQAMVDRRVVRHVPVQQGWQPDWVSAELAAARIQQVYLHIDLDVLDPLEFGGACCPEPVGLQIDEVVAAIYLVAARWPVIGAGITECATDDPAALRALTPLLVALGEVLTTPPGALA</sequence>
<keyword evidence="3" id="KW-0464">Manganese</keyword>
<organism evidence="5 6">
    <name type="scientific">Goodfellowiella coeruleoviolacea</name>
    <dbReference type="NCBI Taxonomy" id="334858"/>
    <lineage>
        <taxon>Bacteria</taxon>
        <taxon>Bacillati</taxon>
        <taxon>Actinomycetota</taxon>
        <taxon>Actinomycetes</taxon>
        <taxon>Pseudonocardiales</taxon>
        <taxon>Pseudonocardiaceae</taxon>
        <taxon>Goodfellowiella</taxon>
    </lineage>
</organism>
<dbReference type="PRINTS" id="PR00116">
    <property type="entry name" value="ARGINASE"/>
</dbReference>
<dbReference type="PANTHER" id="PTHR43782:SF3">
    <property type="entry name" value="ARGINASE"/>
    <property type="match status" value="1"/>
</dbReference>
<dbReference type="Proteomes" id="UP001206128">
    <property type="component" value="Unassembled WGS sequence"/>
</dbReference>
<gene>
    <name evidence="5" type="ORF">LX83_007391</name>
</gene>
<comment type="similarity">
    <text evidence="4">Belongs to the arginase family.</text>
</comment>
<reference evidence="5" key="1">
    <citation type="submission" date="2022-06" db="EMBL/GenBank/DDBJ databases">
        <title>Genomic Encyclopedia of Archaeal and Bacterial Type Strains, Phase II (KMG-II): from individual species to whole genera.</title>
        <authorList>
            <person name="Goeker M."/>
        </authorList>
    </citation>
    <scope>NUCLEOTIDE SEQUENCE</scope>
    <source>
        <strain evidence="5">DSM 43935</strain>
    </source>
</reference>